<dbReference type="InterPro" id="IPR017452">
    <property type="entry name" value="GPCR_Rhodpsn_7TM"/>
</dbReference>
<evidence type="ECO:0000256" key="5">
    <source>
        <dbReference type="ARBA" id="ARBA00022989"/>
    </source>
</evidence>
<reference evidence="13" key="1">
    <citation type="submission" date="2023-01" db="EMBL/GenBank/DDBJ databases">
        <title>Key to firefly adult light organ development and bioluminescence: homeobox transcription factors regulate luciferase expression and transportation to peroxisome.</title>
        <authorList>
            <person name="Fu X."/>
        </authorList>
    </citation>
    <scope>NUCLEOTIDE SEQUENCE [LARGE SCALE GENOMIC DNA]</scope>
</reference>
<comment type="subcellular location">
    <subcellularLocation>
        <location evidence="1">Cell membrane</location>
        <topology evidence="1">Multi-pass membrane protein</topology>
    </subcellularLocation>
</comment>
<keyword evidence="3" id="KW-1003">Cell membrane</keyword>
<keyword evidence="4 10" id="KW-0812">Transmembrane</keyword>
<dbReference type="AlphaFoldDB" id="A0AAN7P5I6"/>
<dbReference type="InterPro" id="IPR000276">
    <property type="entry name" value="GPCR_Rhodpsn"/>
</dbReference>
<keyword evidence="7 10" id="KW-0472">Membrane</keyword>
<keyword evidence="9" id="KW-0807">Transducer</keyword>
<evidence type="ECO:0000259" key="11">
    <source>
        <dbReference type="PROSITE" id="PS50262"/>
    </source>
</evidence>
<comment type="caution">
    <text evidence="12">The sequence shown here is derived from an EMBL/GenBank/DDBJ whole genome shotgun (WGS) entry which is preliminary data.</text>
</comment>
<feature type="transmembrane region" description="Helical" evidence="10">
    <location>
        <begin position="102"/>
        <end position="124"/>
    </location>
</feature>
<comment type="similarity">
    <text evidence="2">Belongs to the G-protein coupled receptor 1 family.</text>
</comment>
<dbReference type="GO" id="GO:0005886">
    <property type="term" value="C:plasma membrane"/>
    <property type="evidence" value="ECO:0007669"/>
    <property type="project" value="UniProtKB-SubCell"/>
</dbReference>
<evidence type="ECO:0000256" key="8">
    <source>
        <dbReference type="ARBA" id="ARBA00023170"/>
    </source>
</evidence>
<feature type="transmembrane region" description="Helical" evidence="10">
    <location>
        <begin position="232"/>
        <end position="257"/>
    </location>
</feature>
<dbReference type="GO" id="GO:0043005">
    <property type="term" value="C:neuron projection"/>
    <property type="evidence" value="ECO:0007669"/>
    <property type="project" value="TreeGrafter"/>
</dbReference>
<evidence type="ECO:0000256" key="4">
    <source>
        <dbReference type="ARBA" id="ARBA00022692"/>
    </source>
</evidence>
<name>A0AAN7P5I6_9COLE</name>
<dbReference type="PANTHER" id="PTHR24229:SF40">
    <property type="entry name" value="ALLATOSTATIN C RECEPTOR 1-RELATED"/>
    <property type="match status" value="1"/>
</dbReference>
<dbReference type="PROSITE" id="PS50262">
    <property type="entry name" value="G_PROTEIN_RECEP_F1_2"/>
    <property type="match status" value="1"/>
</dbReference>
<evidence type="ECO:0000256" key="1">
    <source>
        <dbReference type="ARBA" id="ARBA00004651"/>
    </source>
</evidence>
<keyword evidence="8" id="KW-0675">Receptor</keyword>
<feature type="transmembrane region" description="Helical" evidence="10">
    <location>
        <begin position="59"/>
        <end position="82"/>
    </location>
</feature>
<sequence length="312" mass="36187">MESEENGNYSTISFDNESTQHIVQDVIFTLICIVAMTANVLLICTTFKFKRMRTVPHIILANWAIADLTCLLTTPSTYRLIVMADRISLSSLFMCTLYEVGSAAQVTVIIYAFLLSLDWYIAAYFENASKKFRKYINFYIVIIWISMFSVLCISIVFCINRYFAHWIYVIMASFGYICLFLFIIVLQICRIVRKCRRRELSYPTLMLTIATALVLSWFMSFAHMCVMGIQGVFFRIIGIISMTLLFCTGILVFIILYKKSNDFHACLNRLLKRDRNNYEEADFNFHSSGRKPIVKNIAHCSFNNKEQNVFVC</sequence>
<feature type="transmembrane region" description="Helical" evidence="10">
    <location>
        <begin position="200"/>
        <end position="220"/>
    </location>
</feature>
<dbReference type="GO" id="GO:0042277">
    <property type="term" value="F:peptide binding"/>
    <property type="evidence" value="ECO:0007669"/>
    <property type="project" value="TreeGrafter"/>
</dbReference>
<dbReference type="Gene3D" id="1.20.1070.10">
    <property type="entry name" value="Rhodopsin 7-helix transmembrane proteins"/>
    <property type="match status" value="1"/>
</dbReference>
<feature type="transmembrane region" description="Helical" evidence="10">
    <location>
        <begin position="163"/>
        <end position="188"/>
    </location>
</feature>
<evidence type="ECO:0000256" key="7">
    <source>
        <dbReference type="ARBA" id="ARBA00023136"/>
    </source>
</evidence>
<dbReference type="EMBL" id="JARPUR010000005">
    <property type="protein sequence ID" value="KAK4876083.1"/>
    <property type="molecule type" value="Genomic_DNA"/>
</dbReference>
<evidence type="ECO:0000256" key="6">
    <source>
        <dbReference type="ARBA" id="ARBA00023040"/>
    </source>
</evidence>
<evidence type="ECO:0000256" key="10">
    <source>
        <dbReference type="SAM" id="Phobius"/>
    </source>
</evidence>
<feature type="domain" description="G-protein coupled receptors family 1 profile" evidence="11">
    <location>
        <begin position="38"/>
        <end position="215"/>
    </location>
</feature>
<evidence type="ECO:0000256" key="2">
    <source>
        <dbReference type="ARBA" id="ARBA00010663"/>
    </source>
</evidence>
<feature type="transmembrane region" description="Helical" evidence="10">
    <location>
        <begin position="26"/>
        <end position="47"/>
    </location>
</feature>
<organism evidence="12 13">
    <name type="scientific">Aquatica leii</name>
    <dbReference type="NCBI Taxonomy" id="1421715"/>
    <lineage>
        <taxon>Eukaryota</taxon>
        <taxon>Metazoa</taxon>
        <taxon>Ecdysozoa</taxon>
        <taxon>Arthropoda</taxon>
        <taxon>Hexapoda</taxon>
        <taxon>Insecta</taxon>
        <taxon>Pterygota</taxon>
        <taxon>Neoptera</taxon>
        <taxon>Endopterygota</taxon>
        <taxon>Coleoptera</taxon>
        <taxon>Polyphaga</taxon>
        <taxon>Elateriformia</taxon>
        <taxon>Elateroidea</taxon>
        <taxon>Lampyridae</taxon>
        <taxon>Luciolinae</taxon>
        <taxon>Aquatica</taxon>
    </lineage>
</organism>
<keyword evidence="13" id="KW-1185">Reference proteome</keyword>
<gene>
    <name evidence="12" type="ORF">RN001_012505</name>
</gene>
<protein>
    <recommendedName>
        <fullName evidence="11">G-protein coupled receptors family 1 profile domain-containing protein</fullName>
    </recommendedName>
</protein>
<dbReference type="GO" id="GO:0004930">
    <property type="term" value="F:G protein-coupled receptor activity"/>
    <property type="evidence" value="ECO:0007669"/>
    <property type="project" value="UniProtKB-KW"/>
</dbReference>
<dbReference type="Proteomes" id="UP001353858">
    <property type="component" value="Unassembled WGS sequence"/>
</dbReference>
<dbReference type="PRINTS" id="PR00237">
    <property type="entry name" value="GPCRRHODOPSN"/>
</dbReference>
<evidence type="ECO:0000313" key="12">
    <source>
        <dbReference type="EMBL" id="KAK4876083.1"/>
    </source>
</evidence>
<evidence type="ECO:0000256" key="3">
    <source>
        <dbReference type="ARBA" id="ARBA00022475"/>
    </source>
</evidence>
<evidence type="ECO:0000256" key="9">
    <source>
        <dbReference type="ARBA" id="ARBA00023224"/>
    </source>
</evidence>
<accession>A0AAN7P5I6</accession>
<dbReference type="PANTHER" id="PTHR24229">
    <property type="entry name" value="NEUROPEPTIDES RECEPTOR"/>
    <property type="match status" value="1"/>
</dbReference>
<keyword evidence="6" id="KW-0297">G-protein coupled receptor</keyword>
<feature type="transmembrane region" description="Helical" evidence="10">
    <location>
        <begin position="136"/>
        <end position="157"/>
    </location>
</feature>
<dbReference type="SUPFAM" id="SSF81321">
    <property type="entry name" value="Family A G protein-coupled receptor-like"/>
    <property type="match status" value="1"/>
</dbReference>
<dbReference type="CDD" id="cd00637">
    <property type="entry name" value="7tm_classA_rhodopsin-like"/>
    <property type="match status" value="1"/>
</dbReference>
<proteinExistence type="inferred from homology"/>
<keyword evidence="5 10" id="KW-1133">Transmembrane helix</keyword>
<evidence type="ECO:0000313" key="13">
    <source>
        <dbReference type="Proteomes" id="UP001353858"/>
    </source>
</evidence>